<evidence type="ECO:0000256" key="1">
    <source>
        <dbReference type="SAM" id="MobiDB-lite"/>
    </source>
</evidence>
<evidence type="ECO:0000313" key="2">
    <source>
        <dbReference type="EMBL" id="MBB3066186.1"/>
    </source>
</evidence>
<reference evidence="2 3" key="1">
    <citation type="submission" date="2020-08" db="EMBL/GenBank/DDBJ databases">
        <title>Genomic Encyclopedia of Type Strains, Phase III (KMG-III): the genomes of soil and plant-associated and newly described type strains.</title>
        <authorList>
            <person name="Whitman W."/>
        </authorList>
    </citation>
    <scope>NUCLEOTIDE SEQUENCE [LARGE SCALE GENOMIC DNA]</scope>
    <source>
        <strain evidence="2 3">CECT 8803</strain>
    </source>
</reference>
<proteinExistence type="predicted"/>
<dbReference type="AlphaFoldDB" id="A0A839SXC8"/>
<keyword evidence="3" id="KW-1185">Reference proteome</keyword>
<accession>A0A839SXC8</accession>
<sequence>MAYQYAIADRQGWQVDSPTLRFGTTAIFAGCAKHSGAERIPYAFFSRFNWLRDEAEFTGPQPAKPRLDRKRHIATSTLTAGTMKGRRTQTRRTHKTKVRER</sequence>
<feature type="region of interest" description="Disordered" evidence="1">
    <location>
        <begin position="59"/>
        <end position="101"/>
    </location>
</feature>
<protein>
    <submittedName>
        <fullName evidence="2">Uncharacterized protein</fullName>
    </submittedName>
</protein>
<evidence type="ECO:0000313" key="3">
    <source>
        <dbReference type="Proteomes" id="UP000581135"/>
    </source>
</evidence>
<dbReference type="EMBL" id="JACHXA010000007">
    <property type="protein sequence ID" value="MBB3066186.1"/>
    <property type="molecule type" value="Genomic_DNA"/>
</dbReference>
<comment type="caution">
    <text evidence="2">The sequence shown here is derived from an EMBL/GenBank/DDBJ whole genome shotgun (WGS) entry which is preliminary data.</text>
</comment>
<dbReference type="Proteomes" id="UP000581135">
    <property type="component" value="Unassembled WGS sequence"/>
</dbReference>
<gene>
    <name evidence="2" type="ORF">FHR98_002491</name>
</gene>
<organism evidence="2 3">
    <name type="scientific">Limibacillus halophilus</name>
    <dbReference type="NCBI Taxonomy" id="1579333"/>
    <lineage>
        <taxon>Bacteria</taxon>
        <taxon>Pseudomonadati</taxon>
        <taxon>Pseudomonadota</taxon>
        <taxon>Alphaproteobacteria</taxon>
        <taxon>Rhodospirillales</taxon>
        <taxon>Rhodovibrionaceae</taxon>
        <taxon>Limibacillus</taxon>
    </lineage>
</organism>
<feature type="compositionally biased region" description="Basic residues" evidence="1">
    <location>
        <begin position="84"/>
        <end position="101"/>
    </location>
</feature>
<name>A0A839SXC8_9PROT</name>